<organism evidence="1 2">
    <name type="scientific">Portunus trituberculatus</name>
    <name type="common">Swimming crab</name>
    <name type="synonym">Neptunus trituberculatus</name>
    <dbReference type="NCBI Taxonomy" id="210409"/>
    <lineage>
        <taxon>Eukaryota</taxon>
        <taxon>Metazoa</taxon>
        <taxon>Ecdysozoa</taxon>
        <taxon>Arthropoda</taxon>
        <taxon>Crustacea</taxon>
        <taxon>Multicrustacea</taxon>
        <taxon>Malacostraca</taxon>
        <taxon>Eumalacostraca</taxon>
        <taxon>Eucarida</taxon>
        <taxon>Decapoda</taxon>
        <taxon>Pleocyemata</taxon>
        <taxon>Brachyura</taxon>
        <taxon>Eubrachyura</taxon>
        <taxon>Portunoidea</taxon>
        <taxon>Portunidae</taxon>
        <taxon>Portuninae</taxon>
        <taxon>Portunus</taxon>
    </lineage>
</organism>
<accession>A0A5B7DYE0</accession>
<protein>
    <submittedName>
        <fullName evidence="1">Uncharacterized protein</fullName>
    </submittedName>
</protein>
<gene>
    <name evidence="1" type="ORF">E2C01_019120</name>
</gene>
<proteinExistence type="predicted"/>
<dbReference type="EMBL" id="VSRR010001540">
    <property type="protein sequence ID" value="MPC25993.1"/>
    <property type="molecule type" value="Genomic_DNA"/>
</dbReference>
<comment type="caution">
    <text evidence="1">The sequence shown here is derived from an EMBL/GenBank/DDBJ whole genome shotgun (WGS) entry which is preliminary data.</text>
</comment>
<dbReference type="AlphaFoldDB" id="A0A5B7DYE0"/>
<evidence type="ECO:0000313" key="2">
    <source>
        <dbReference type="Proteomes" id="UP000324222"/>
    </source>
</evidence>
<reference evidence="1 2" key="1">
    <citation type="submission" date="2019-05" db="EMBL/GenBank/DDBJ databases">
        <title>Another draft genome of Portunus trituberculatus and its Hox gene families provides insights of decapod evolution.</title>
        <authorList>
            <person name="Jeong J.-H."/>
            <person name="Song I."/>
            <person name="Kim S."/>
            <person name="Choi T."/>
            <person name="Kim D."/>
            <person name="Ryu S."/>
            <person name="Kim W."/>
        </authorList>
    </citation>
    <scope>NUCLEOTIDE SEQUENCE [LARGE SCALE GENOMIC DNA]</scope>
    <source>
        <tissue evidence="1">Muscle</tissue>
    </source>
</reference>
<evidence type="ECO:0000313" key="1">
    <source>
        <dbReference type="EMBL" id="MPC25993.1"/>
    </source>
</evidence>
<keyword evidence="2" id="KW-1185">Reference proteome</keyword>
<sequence>MNRKTRLATEGVKFIITQFEIDKKDVCRIRKKCTSRKSLHPKI</sequence>
<dbReference type="Proteomes" id="UP000324222">
    <property type="component" value="Unassembled WGS sequence"/>
</dbReference>
<name>A0A5B7DYE0_PORTR</name>